<feature type="transmembrane region" description="Helical" evidence="1">
    <location>
        <begin position="101"/>
        <end position="131"/>
    </location>
</feature>
<organism evidence="2 3">
    <name type="scientific">Candidatus Komeilibacteria bacterium RIFCSPLOWO2_02_FULL_48_11</name>
    <dbReference type="NCBI Taxonomy" id="1798553"/>
    <lineage>
        <taxon>Bacteria</taxon>
        <taxon>Candidatus Komeiliibacteriota</taxon>
    </lineage>
</organism>
<comment type="caution">
    <text evidence="2">The sequence shown here is derived from an EMBL/GenBank/DDBJ whole genome shotgun (WGS) entry which is preliminary data.</text>
</comment>
<evidence type="ECO:0000256" key="1">
    <source>
        <dbReference type="SAM" id="Phobius"/>
    </source>
</evidence>
<keyword evidence="1" id="KW-1133">Transmembrane helix</keyword>
<gene>
    <name evidence="2" type="ORF">A3H70_03605</name>
</gene>
<feature type="transmembrane region" description="Helical" evidence="1">
    <location>
        <begin position="172"/>
        <end position="198"/>
    </location>
</feature>
<proteinExistence type="predicted"/>
<keyword evidence="1" id="KW-0472">Membrane</keyword>
<dbReference type="AlphaFoldDB" id="A0A1G2BRT8"/>
<keyword evidence="1" id="KW-0812">Transmembrane</keyword>
<evidence type="ECO:0000313" key="3">
    <source>
        <dbReference type="Proteomes" id="UP000178109"/>
    </source>
</evidence>
<evidence type="ECO:0008006" key="4">
    <source>
        <dbReference type="Google" id="ProtNLM"/>
    </source>
</evidence>
<dbReference type="Proteomes" id="UP000178109">
    <property type="component" value="Unassembled WGS sequence"/>
</dbReference>
<sequence>MRNYFTKKNLIFLLIFTLLGFIALQVPFTTVIGSKVKFTLFDFFGPMASGFIGTLPGIAAVFLMQAINFLWHGAKVVDAGTIIRFFPPLAAVWYFGSKSKFNIIIPIIAIIAFNIHPIGRSAWLYSMFWLIPIICYFLRDRFLLARSLGATFTAHALGGALWIYAFGLSKEIWLGLIPITAIERSLFALGIAATYLVFNNVLNVLAVKKIANVEWLVNKKYAWEW</sequence>
<feature type="transmembrane region" description="Helical" evidence="1">
    <location>
        <begin position="43"/>
        <end position="64"/>
    </location>
</feature>
<accession>A0A1G2BRT8</accession>
<dbReference type="EMBL" id="MHKO01000057">
    <property type="protein sequence ID" value="OGY90947.1"/>
    <property type="molecule type" value="Genomic_DNA"/>
</dbReference>
<protein>
    <recommendedName>
        <fullName evidence="4">ECF transporter S component</fullName>
    </recommendedName>
</protein>
<evidence type="ECO:0000313" key="2">
    <source>
        <dbReference type="EMBL" id="OGY90947.1"/>
    </source>
</evidence>
<name>A0A1G2BRT8_9BACT</name>
<reference evidence="2 3" key="1">
    <citation type="journal article" date="2016" name="Nat. Commun.">
        <title>Thousands of microbial genomes shed light on interconnected biogeochemical processes in an aquifer system.</title>
        <authorList>
            <person name="Anantharaman K."/>
            <person name="Brown C.T."/>
            <person name="Hug L.A."/>
            <person name="Sharon I."/>
            <person name="Castelle C.J."/>
            <person name="Probst A.J."/>
            <person name="Thomas B.C."/>
            <person name="Singh A."/>
            <person name="Wilkins M.J."/>
            <person name="Karaoz U."/>
            <person name="Brodie E.L."/>
            <person name="Williams K.H."/>
            <person name="Hubbard S.S."/>
            <person name="Banfield J.F."/>
        </authorList>
    </citation>
    <scope>NUCLEOTIDE SEQUENCE [LARGE SCALE GENOMIC DNA]</scope>
</reference>
<dbReference type="STRING" id="1798553.A3H70_03605"/>
<feature type="transmembrane region" description="Helical" evidence="1">
    <location>
        <begin position="143"/>
        <end position="166"/>
    </location>
</feature>